<dbReference type="GO" id="GO:0005935">
    <property type="term" value="C:cellular bud neck"/>
    <property type="evidence" value="ECO:0007669"/>
    <property type="project" value="EnsemblFungi"/>
</dbReference>
<evidence type="ECO:0000256" key="5">
    <source>
        <dbReference type="ARBA" id="ARBA00071407"/>
    </source>
</evidence>
<dbReference type="AlphaFoldDB" id="Q5USB4"/>
<dbReference type="GO" id="GO:0007015">
    <property type="term" value="P:actin filament organization"/>
    <property type="evidence" value="ECO:0007669"/>
    <property type="project" value="EnsemblFungi"/>
</dbReference>
<keyword evidence="3" id="KW-0963">Cytoplasm</keyword>
<dbReference type="PANTHER" id="PTHR10980:SF3">
    <property type="entry name" value="LD16419P"/>
    <property type="match status" value="1"/>
</dbReference>
<comment type="subcellular location">
    <subcellularLocation>
        <location evidence="1">Cytoplasm</location>
    </subcellularLocation>
</comment>
<dbReference type="GO" id="GO:0032889">
    <property type="term" value="P:regulation of vacuole fusion, non-autophagic"/>
    <property type="evidence" value="ECO:0007669"/>
    <property type="project" value="EnsemblFungi"/>
</dbReference>
<dbReference type="InterPro" id="IPR024792">
    <property type="entry name" value="RhoGDI_dom_sf"/>
</dbReference>
<dbReference type="FunFam" id="2.70.50.30:FF:000001">
    <property type="entry name" value="Rho GDP-dissociation inhibitor 1"/>
    <property type="match status" value="1"/>
</dbReference>
<dbReference type="GO" id="GO:0016020">
    <property type="term" value="C:membrane"/>
    <property type="evidence" value="ECO:0007669"/>
    <property type="project" value="TreeGrafter"/>
</dbReference>
<dbReference type="GO" id="GO:0005934">
    <property type="term" value="C:cellular bud tip"/>
    <property type="evidence" value="ECO:0007669"/>
    <property type="project" value="EnsemblFungi"/>
</dbReference>
<dbReference type="PANTHER" id="PTHR10980">
    <property type="entry name" value="RHO GDP-DISSOCIATION INHIBITOR"/>
    <property type="match status" value="1"/>
</dbReference>
<name>Q5USB4_9PEZI</name>
<dbReference type="GO" id="GO:0005094">
    <property type="term" value="F:Rho GDP-dissociation inhibitor activity"/>
    <property type="evidence" value="ECO:0007669"/>
    <property type="project" value="EnsemblFungi"/>
</dbReference>
<comment type="function">
    <text evidence="4">Regulates the GDP/GTP exchange reaction of the Rho proteins by inhibiting the dissociation of GDP from them, and the subsequent binding of GTP to them.</text>
</comment>
<proteinExistence type="evidence at transcript level"/>
<evidence type="ECO:0000256" key="4">
    <source>
        <dbReference type="ARBA" id="ARBA00054143"/>
    </source>
</evidence>
<comment type="similarity">
    <text evidence="2">Belongs to the Rho GDI family.</text>
</comment>
<dbReference type="InterPro" id="IPR000406">
    <property type="entry name" value="Rho_GDI"/>
</dbReference>
<accession>Q5USB4</accession>
<evidence type="ECO:0000313" key="6">
    <source>
        <dbReference type="EMBL" id="AAU06194.1"/>
    </source>
</evidence>
<dbReference type="InterPro" id="IPR014756">
    <property type="entry name" value="Ig_E-set"/>
</dbReference>
<organism evidence="6">
    <name type="scientific">Dactylellina haptotyla</name>
    <dbReference type="NCBI Taxonomy" id="430498"/>
    <lineage>
        <taxon>Eukaryota</taxon>
        <taxon>Fungi</taxon>
        <taxon>Dikarya</taxon>
        <taxon>Ascomycota</taxon>
        <taxon>Pezizomycotina</taxon>
        <taxon>Orbiliomycetes</taxon>
        <taxon>Orbiliales</taxon>
        <taxon>Orbiliaceae</taxon>
        <taxon>Dactylellina</taxon>
    </lineage>
</organism>
<evidence type="ECO:0000256" key="3">
    <source>
        <dbReference type="ARBA" id="ARBA00022490"/>
    </source>
</evidence>
<protein>
    <recommendedName>
        <fullName evidence="5">Rho GDP-dissociation inhibitor</fullName>
    </recommendedName>
</protein>
<dbReference type="EMBL" id="AY635991">
    <property type="protein sequence ID" value="AAU06194.1"/>
    <property type="molecule type" value="mRNA"/>
</dbReference>
<dbReference type="GO" id="GO:0005829">
    <property type="term" value="C:cytosol"/>
    <property type="evidence" value="ECO:0007669"/>
    <property type="project" value="EnsemblFungi"/>
</dbReference>
<dbReference type="SUPFAM" id="SSF81296">
    <property type="entry name" value="E set domains"/>
    <property type="match status" value="1"/>
</dbReference>
<evidence type="ECO:0000256" key="2">
    <source>
        <dbReference type="ARBA" id="ARBA00009758"/>
    </source>
</evidence>
<dbReference type="GO" id="GO:0007266">
    <property type="term" value="P:Rho protein signal transduction"/>
    <property type="evidence" value="ECO:0007669"/>
    <property type="project" value="EnsemblFungi"/>
</dbReference>
<dbReference type="Gene3D" id="2.70.50.30">
    <property type="entry name" value="Coagulation Factor XIII, subunit A, domain 1"/>
    <property type="match status" value="1"/>
</dbReference>
<evidence type="ECO:0000256" key="1">
    <source>
        <dbReference type="ARBA" id="ARBA00004496"/>
    </source>
</evidence>
<sequence length="196" mass="21575">MADHDEDLTATATEGYKVGEKKSLAEYQKLDANDESLNKWKASLGLGDGAAASSDPAKVTIKKLSLLVDGREPLEIDLTKPNALETLGTHPFIVKEGTEYQIEITFVVENQIITGLRYVQVVKRKGIKVDRSEEMMGSYGPNTATNPTYSKKLPLETAPSGMLLRGTYDAASAFIDDDKHNHLSFNWAIKIAKDWS</sequence>
<dbReference type="Pfam" id="PF02115">
    <property type="entry name" value="Rho_GDI"/>
    <property type="match status" value="1"/>
</dbReference>
<dbReference type="OMA" id="YKPTAAK"/>
<gene>
    <name evidence="6" type="primary">Rdi1</name>
</gene>
<reference evidence="6" key="1">
    <citation type="submission" date="2004-05" db="EMBL/GenBank/DDBJ databases">
        <title>Transcription profiling of trap cells in the nematophagous fungus Monacrosporium haptotylum.</title>
        <authorList>
            <person name="Ahren D."/>
            <person name="Tholander M."/>
            <person name="Fekete C."/>
            <person name="Friman E."/>
            <person name="Johansson T."/>
            <person name="Tunlid A."/>
        </authorList>
    </citation>
    <scope>NUCLEOTIDE SEQUENCE</scope>
    <source>
        <strain evidence="6">CBS200.50</strain>
    </source>
</reference>